<dbReference type="CDD" id="cd07361">
    <property type="entry name" value="MEMO_like"/>
    <property type="match status" value="1"/>
</dbReference>
<evidence type="ECO:0000313" key="4">
    <source>
        <dbReference type="EMBL" id="HDQ99079.1"/>
    </source>
</evidence>
<keyword evidence="2" id="KW-0732">Signal</keyword>
<dbReference type="InterPro" id="IPR027623">
    <property type="entry name" value="AmmeMemoSam_A"/>
</dbReference>
<evidence type="ECO:0000259" key="3">
    <source>
        <dbReference type="PROSITE" id="PS51112"/>
    </source>
</evidence>
<feature type="domain" description="AMMECR1" evidence="3">
    <location>
        <begin position="311"/>
        <end position="487"/>
    </location>
</feature>
<dbReference type="NCBIfam" id="TIGR00296">
    <property type="entry name" value="TIGR00296 family protein"/>
    <property type="match status" value="1"/>
</dbReference>
<dbReference type="EMBL" id="DSBX01000081">
    <property type="protein sequence ID" value="HDQ99079.1"/>
    <property type="molecule type" value="Genomic_DNA"/>
</dbReference>
<dbReference type="InterPro" id="IPR023472">
    <property type="entry name" value="Uncharacterised_MJ0810"/>
</dbReference>
<feature type="signal peptide" evidence="2">
    <location>
        <begin position="1"/>
        <end position="18"/>
    </location>
</feature>
<gene>
    <name evidence="4" type="primary">amrB</name>
    <name evidence="4" type="ORF">ENN51_02165</name>
</gene>
<feature type="chain" id="PRO_5030523164" evidence="2">
    <location>
        <begin position="19"/>
        <end position="487"/>
    </location>
</feature>
<accession>A0A7V0XES5</accession>
<dbReference type="Pfam" id="PF01871">
    <property type="entry name" value="AMMECR1"/>
    <property type="match status" value="1"/>
</dbReference>
<comment type="caution">
    <text evidence="4">The sequence shown here is derived from an EMBL/GenBank/DDBJ whole genome shotgun (WGS) entry which is preliminary data.</text>
</comment>
<dbReference type="Pfam" id="PF01875">
    <property type="entry name" value="Memo"/>
    <property type="match status" value="1"/>
</dbReference>
<dbReference type="InterPro" id="IPR036071">
    <property type="entry name" value="AMMECR1_dom_sf"/>
</dbReference>
<dbReference type="AlphaFoldDB" id="A0A7V0XES5"/>
<evidence type="ECO:0000256" key="1">
    <source>
        <dbReference type="ARBA" id="ARBA00006315"/>
    </source>
</evidence>
<dbReference type="InterPro" id="IPR002733">
    <property type="entry name" value="AMMECR1_domain"/>
</dbReference>
<name>A0A7V0XES5_UNCW3</name>
<sequence>MIRVVAVASLLFPLALCAGSQETEMTRNPAVAGQFYPADSAVLAGEVDAMLAAAPGVELEGRLVAIQVPHAGYPFSGPTAARAFSLLAGMDDVTVVMVGPSHRVMVTGGAVYDRGGWRTPLGRVAVDEELAAELVAREELFQALPEAHRLEHSLEVQLPFLQRRLSSFRILPVMVLQPIWSEVERMGRALAEVCRDRGVLLLASTDLYHGDSYENAKRFDRLTVELFAGLDPKALHAALDAREAQACGGYATAVVMVAARELDADRATVLDTTNSNEVMGERGGYCVGYSALAFSAVSERDEADADALGPAEQKVVLGLARRTVEEYVRSGEVPNLPEATGRLAERRGVFVTLHRDGALRGCIGYVEAVKPLLEAVRDMAVSAATEDPRFPSVGPAELEAVDIEVTVLSPLRRISDPESVEVGRHGLVIRRGGRSGLLLPQVPVEQGWDRREFLEHTCLKAGLPRDAWQDPGTELHVFTGQVLGEQP</sequence>
<dbReference type="Gene3D" id="3.30.700.20">
    <property type="entry name" value="Hypothetical protein ph0010, domain 1"/>
    <property type="match status" value="1"/>
</dbReference>
<dbReference type="SUPFAM" id="SSF143447">
    <property type="entry name" value="AMMECR1-like"/>
    <property type="match status" value="1"/>
</dbReference>
<dbReference type="SUPFAM" id="SSF53213">
    <property type="entry name" value="LigB-like"/>
    <property type="match status" value="1"/>
</dbReference>
<dbReference type="Gene3D" id="3.30.1490.150">
    <property type="entry name" value="Hypothetical protein ph0010, domain 2"/>
    <property type="match status" value="1"/>
</dbReference>
<dbReference type="PANTHER" id="PTHR11060:SF0">
    <property type="entry name" value="PROTEIN MEMO1"/>
    <property type="match status" value="1"/>
</dbReference>
<dbReference type="InterPro" id="IPR002737">
    <property type="entry name" value="MEMO1_fam"/>
</dbReference>
<dbReference type="PANTHER" id="PTHR11060">
    <property type="entry name" value="PROTEIN MEMO1"/>
    <property type="match status" value="1"/>
</dbReference>
<organism evidence="4">
    <name type="scientific">candidate division WOR-3 bacterium</name>
    <dbReference type="NCBI Taxonomy" id="2052148"/>
    <lineage>
        <taxon>Bacteria</taxon>
        <taxon>Bacteria division WOR-3</taxon>
    </lineage>
</organism>
<dbReference type="InterPro" id="IPR027485">
    <property type="entry name" value="AMMECR1_N"/>
</dbReference>
<comment type="similarity">
    <text evidence="1">Belongs to the MEMO1 family.</text>
</comment>
<evidence type="ECO:0000256" key="2">
    <source>
        <dbReference type="SAM" id="SignalP"/>
    </source>
</evidence>
<dbReference type="Proteomes" id="UP000885672">
    <property type="component" value="Unassembled WGS sequence"/>
</dbReference>
<dbReference type="InterPro" id="IPR023473">
    <property type="entry name" value="AMMECR1"/>
</dbReference>
<proteinExistence type="inferred from homology"/>
<dbReference type="HAMAP" id="MF_00645">
    <property type="entry name" value="AMMECR1"/>
    <property type="match status" value="1"/>
</dbReference>
<dbReference type="PROSITE" id="PS51112">
    <property type="entry name" value="AMMECR1"/>
    <property type="match status" value="1"/>
</dbReference>
<dbReference type="NCBIfam" id="TIGR04336">
    <property type="entry name" value="AmmeMemoSam_B"/>
    <property type="match status" value="1"/>
</dbReference>
<reference evidence="4" key="1">
    <citation type="journal article" date="2020" name="mSystems">
        <title>Genome- and Community-Level Interaction Insights into Carbon Utilization and Element Cycling Functions of Hydrothermarchaeota in Hydrothermal Sediment.</title>
        <authorList>
            <person name="Zhou Z."/>
            <person name="Liu Y."/>
            <person name="Xu W."/>
            <person name="Pan J."/>
            <person name="Luo Z.H."/>
            <person name="Li M."/>
        </authorList>
    </citation>
    <scope>NUCLEOTIDE SEQUENCE [LARGE SCALE GENOMIC DNA]</scope>
    <source>
        <strain evidence="4">SpSt-1182</strain>
    </source>
</reference>
<dbReference type="Gene3D" id="3.40.830.10">
    <property type="entry name" value="LigB-like"/>
    <property type="match status" value="1"/>
</dbReference>
<dbReference type="NCBIfam" id="TIGR04335">
    <property type="entry name" value="AmmeMemoSam_A"/>
    <property type="match status" value="1"/>
</dbReference>
<protein>
    <submittedName>
        <fullName evidence="4">AmmeMemoRadiSam system protein B</fullName>
    </submittedName>
</protein>